<organism evidence="1 2">
    <name type="scientific">Polarella glacialis</name>
    <name type="common">Dinoflagellate</name>
    <dbReference type="NCBI Taxonomy" id="89957"/>
    <lineage>
        <taxon>Eukaryota</taxon>
        <taxon>Sar</taxon>
        <taxon>Alveolata</taxon>
        <taxon>Dinophyceae</taxon>
        <taxon>Suessiales</taxon>
        <taxon>Suessiaceae</taxon>
        <taxon>Polarella</taxon>
    </lineage>
</organism>
<comment type="caution">
    <text evidence="1">The sequence shown here is derived from an EMBL/GenBank/DDBJ whole genome shotgun (WGS) entry which is preliminary data.</text>
</comment>
<accession>A0A813J644</accession>
<name>A0A813J644_POLGL</name>
<dbReference type="EMBL" id="CAJNNW010023013">
    <property type="protein sequence ID" value="CAE8670117.1"/>
    <property type="molecule type" value="Genomic_DNA"/>
</dbReference>
<sequence>MPNFPFGTLDFGQSSESLCTGLLFKGQENQTSVFSTSLIWLSCPDFSSQTLFFRLAFSRLRKDGFLCSLLSAWHQLLPNDRVCPSPASPSPQFTTQKFPNTSNALCATSCPVFGRSGPCSFAPGTRFIKCGLLGALPRGRPRVLVIASTRPRTRPGSLLSGFSTDCIWRIKLHPFLPLSSYMFHMFRVRNSFESFLRGGFAIEKRNTLRCLVSFLLELRFAPVPSFTIATAESVRLTNFHIHLVRGDRKSFSCISSSALLVHSVFPTVLLLSASEKGSVAPCLLPCLFLLCSPRYSVIRLVDHASIPSFAPWLWLKSSSLASSFPHPPTLI</sequence>
<dbReference type="Proteomes" id="UP000626109">
    <property type="component" value="Unassembled WGS sequence"/>
</dbReference>
<reference evidence="1" key="1">
    <citation type="submission" date="2021-02" db="EMBL/GenBank/DDBJ databases">
        <authorList>
            <person name="Dougan E. K."/>
            <person name="Rhodes N."/>
            <person name="Thang M."/>
            <person name="Chan C."/>
        </authorList>
    </citation>
    <scope>NUCLEOTIDE SEQUENCE</scope>
</reference>
<proteinExistence type="predicted"/>
<evidence type="ECO:0000313" key="2">
    <source>
        <dbReference type="Proteomes" id="UP000626109"/>
    </source>
</evidence>
<gene>
    <name evidence="1" type="ORF">PGLA2088_LOCUS17380</name>
</gene>
<evidence type="ECO:0000313" key="1">
    <source>
        <dbReference type="EMBL" id="CAE8670117.1"/>
    </source>
</evidence>
<dbReference type="AlphaFoldDB" id="A0A813J644"/>
<protein>
    <submittedName>
        <fullName evidence="1">Uncharacterized protein</fullName>
    </submittedName>
</protein>